<evidence type="ECO:0000313" key="2">
    <source>
        <dbReference type="Proteomes" id="UP000619265"/>
    </source>
</evidence>
<reference evidence="1" key="1">
    <citation type="submission" date="2015-10" db="EMBL/GenBank/DDBJ databases">
        <authorList>
            <person name="Martinez-Garcia P.J."/>
            <person name="Crepeau M.W."/>
            <person name="Puiu D."/>
            <person name="Gonzalez-Ibeas D."/>
            <person name="Whalen J."/>
            <person name="Stevens K."/>
            <person name="Paul R."/>
            <person name="Butterfield T."/>
            <person name="Britton M."/>
            <person name="Reagan R."/>
            <person name="Chakraborty S."/>
            <person name="Walawage S.L."/>
            <person name="Vasquez-Gross H.A."/>
            <person name="Cardeno C."/>
            <person name="Famula R."/>
            <person name="Pratt K."/>
            <person name="Kuruganti S."/>
            <person name="Aradhya M.K."/>
            <person name="Leslie C.A."/>
            <person name="Dandekar A.M."/>
            <person name="Salzberg S.L."/>
            <person name="Wegrzyn J.L."/>
            <person name="Langley C.H."/>
            <person name="Neale D.B."/>
        </authorList>
    </citation>
    <scope>NUCLEOTIDE SEQUENCE</scope>
    <source>
        <tissue evidence="1">Leaves</tissue>
    </source>
</reference>
<feature type="non-terminal residue" evidence="1">
    <location>
        <position position="131"/>
    </location>
</feature>
<organism evidence="1 2">
    <name type="scientific">Juglans regia</name>
    <name type="common">English walnut</name>
    <dbReference type="NCBI Taxonomy" id="51240"/>
    <lineage>
        <taxon>Eukaryota</taxon>
        <taxon>Viridiplantae</taxon>
        <taxon>Streptophyta</taxon>
        <taxon>Embryophyta</taxon>
        <taxon>Tracheophyta</taxon>
        <taxon>Spermatophyta</taxon>
        <taxon>Magnoliopsida</taxon>
        <taxon>eudicotyledons</taxon>
        <taxon>Gunneridae</taxon>
        <taxon>Pentapetalae</taxon>
        <taxon>rosids</taxon>
        <taxon>fabids</taxon>
        <taxon>Fagales</taxon>
        <taxon>Juglandaceae</taxon>
        <taxon>Juglans</taxon>
    </lineage>
</organism>
<accession>A0A834D9F8</accession>
<dbReference type="Proteomes" id="UP000619265">
    <property type="component" value="Unassembled WGS sequence"/>
</dbReference>
<name>A0A834D9F8_JUGRE</name>
<evidence type="ECO:0008006" key="3">
    <source>
        <dbReference type="Google" id="ProtNLM"/>
    </source>
</evidence>
<sequence length="131" mass="14800">MASTCTLIALNGKPCADANLYKNMVGSMQYLAFTRPDLTFAIHKVSKFMHNPLETQWQAVKRILRYLKHIVSTGLLISKVINLDLQAFSDSDWAADRDDRRSVKAHFIFQGPNLISWSCKQQPTVARSSAE</sequence>
<dbReference type="AlphaFoldDB" id="A0A834D9F8"/>
<proteinExistence type="predicted"/>
<protein>
    <recommendedName>
        <fullName evidence="3">Secreted RxLR effector protein 161-like</fullName>
    </recommendedName>
</protein>
<dbReference type="PANTHER" id="PTHR11439:SF450">
    <property type="entry name" value="REVERSE TRANSCRIPTASE TY1_COPIA-TYPE DOMAIN-CONTAINING PROTEIN"/>
    <property type="match status" value="1"/>
</dbReference>
<gene>
    <name evidence="1" type="ORF">F2P56_002440</name>
</gene>
<dbReference type="Gramene" id="Jr01_26350_p1">
    <property type="protein sequence ID" value="cds.Jr01_26350_p1"/>
    <property type="gene ID" value="Jr01_26350"/>
</dbReference>
<reference evidence="1" key="2">
    <citation type="submission" date="2020-03" db="EMBL/GenBank/DDBJ databases">
        <title>Walnut 2.0.</title>
        <authorList>
            <person name="Marrano A."/>
            <person name="Britton M."/>
            <person name="Zimin A.V."/>
            <person name="Zaini P.A."/>
            <person name="Workman R."/>
            <person name="Puiu D."/>
            <person name="Bianco L."/>
            <person name="Allen B.J."/>
            <person name="Troggio M."/>
            <person name="Leslie C.A."/>
            <person name="Timp W."/>
            <person name="Dendekar A."/>
            <person name="Salzberg S.L."/>
            <person name="Neale D.B."/>
        </authorList>
    </citation>
    <scope>NUCLEOTIDE SEQUENCE</scope>
    <source>
        <tissue evidence="1">Leaves</tissue>
    </source>
</reference>
<dbReference type="EMBL" id="LIHL02000001">
    <property type="protein sequence ID" value="KAF5481818.1"/>
    <property type="molecule type" value="Genomic_DNA"/>
</dbReference>
<dbReference type="PANTHER" id="PTHR11439">
    <property type="entry name" value="GAG-POL-RELATED RETROTRANSPOSON"/>
    <property type="match status" value="1"/>
</dbReference>
<evidence type="ECO:0000313" key="1">
    <source>
        <dbReference type="EMBL" id="KAF5481818.1"/>
    </source>
</evidence>
<comment type="caution">
    <text evidence="1">The sequence shown here is derived from an EMBL/GenBank/DDBJ whole genome shotgun (WGS) entry which is preliminary data.</text>
</comment>
<dbReference type="CDD" id="cd09272">
    <property type="entry name" value="RNase_HI_RT_Ty1"/>
    <property type="match status" value="1"/>
</dbReference>